<keyword evidence="2" id="KW-0812">Transmembrane</keyword>
<organism evidence="3 4">
    <name type="scientific">Colletotrichum asianum</name>
    <dbReference type="NCBI Taxonomy" id="702518"/>
    <lineage>
        <taxon>Eukaryota</taxon>
        <taxon>Fungi</taxon>
        <taxon>Dikarya</taxon>
        <taxon>Ascomycota</taxon>
        <taxon>Pezizomycotina</taxon>
        <taxon>Sordariomycetes</taxon>
        <taxon>Hypocreomycetidae</taxon>
        <taxon>Glomerellales</taxon>
        <taxon>Glomerellaceae</taxon>
        <taxon>Colletotrichum</taxon>
        <taxon>Colletotrichum gloeosporioides species complex</taxon>
    </lineage>
</organism>
<proteinExistence type="predicted"/>
<evidence type="ECO:0000313" key="3">
    <source>
        <dbReference type="EMBL" id="KAF0317617.1"/>
    </source>
</evidence>
<gene>
    <name evidence="3" type="ORF">GQ607_015136</name>
</gene>
<keyword evidence="2" id="KW-1133">Transmembrane helix</keyword>
<feature type="transmembrane region" description="Helical" evidence="2">
    <location>
        <begin position="23"/>
        <end position="41"/>
    </location>
</feature>
<reference evidence="3 4" key="1">
    <citation type="submission" date="2019-12" db="EMBL/GenBank/DDBJ databases">
        <title>A genome sequence resource for the geographically widespread anthracnose pathogen Colletotrichum asianum.</title>
        <authorList>
            <person name="Meng Y."/>
        </authorList>
    </citation>
    <scope>NUCLEOTIDE SEQUENCE [LARGE SCALE GENOMIC DNA]</scope>
    <source>
        <strain evidence="3 4">ICMP 18580</strain>
    </source>
</reference>
<dbReference type="AlphaFoldDB" id="A0A8H3ZJ09"/>
<dbReference type="EMBL" id="WOWK01000126">
    <property type="protein sequence ID" value="KAF0317617.1"/>
    <property type="molecule type" value="Genomic_DNA"/>
</dbReference>
<comment type="caution">
    <text evidence="3">The sequence shown here is derived from an EMBL/GenBank/DDBJ whole genome shotgun (WGS) entry which is preliminary data.</text>
</comment>
<evidence type="ECO:0000256" key="1">
    <source>
        <dbReference type="SAM" id="MobiDB-lite"/>
    </source>
</evidence>
<name>A0A8H3ZJ09_9PEZI</name>
<feature type="compositionally biased region" description="Basic and acidic residues" evidence="1">
    <location>
        <begin position="141"/>
        <end position="156"/>
    </location>
</feature>
<evidence type="ECO:0000256" key="2">
    <source>
        <dbReference type="SAM" id="Phobius"/>
    </source>
</evidence>
<dbReference type="Proteomes" id="UP000434172">
    <property type="component" value="Unassembled WGS sequence"/>
</dbReference>
<keyword evidence="2" id="KW-0472">Membrane</keyword>
<sequence length="156" mass="17184">MSQLGGPGARQANAKPIPCVRTSAFWFLLLSVVLSVAVFLWTTMVNASMSFQTTSSASRKSAASMMLSVAILPSLTWLVVWIGKISTWICHVHKVVNNHVDCRWLRRNLMAKDDFKNLGFGNDLMSDSKGGLARKQASGKDSQDKDGDARPGELRW</sequence>
<dbReference type="OrthoDB" id="268594at2759"/>
<feature type="region of interest" description="Disordered" evidence="1">
    <location>
        <begin position="127"/>
        <end position="156"/>
    </location>
</feature>
<protein>
    <submittedName>
        <fullName evidence="3">Cytochrome c oxidase assembly protein COX19</fullName>
    </submittedName>
</protein>
<keyword evidence="4" id="KW-1185">Reference proteome</keyword>
<accession>A0A8H3ZJ09</accession>
<evidence type="ECO:0000313" key="4">
    <source>
        <dbReference type="Proteomes" id="UP000434172"/>
    </source>
</evidence>
<feature type="transmembrane region" description="Helical" evidence="2">
    <location>
        <begin position="62"/>
        <end position="83"/>
    </location>
</feature>